<comment type="caution">
    <text evidence="1">The sequence shown here is derived from an EMBL/GenBank/DDBJ whole genome shotgun (WGS) entry which is preliminary data.</text>
</comment>
<dbReference type="EMBL" id="VDEP01000308">
    <property type="protein sequence ID" value="KAA1106951.1"/>
    <property type="molecule type" value="Genomic_DNA"/>
</dbReference>
<dbReference type="AlphaFoldDB" id="A0A5B0Q160"/>
<sequence length="109" mass="11754">MIKATLGRGRTWHKSLQGSRAATGTGYHSAVTNVELFQLPQGDISVHRAPGGTSRKRVGKYIKARPSFFTLCFKMLEELVRPATDGAQESSSLPCIQALKLGEVGGLQP</sequence>
<reference evidence="1 2" key="1">
    <citation type="submission" date="2019-05" db="EMBL/GenBank/DDBJ databases">
        <title>Emergence of the Ug99 lineage of the wheat stem rust pathogen through somatic hybridization.</title>
        <authorList>
            <person name="Li F."/>
            <person name="Upadhyaya N.M."/>
            <person name="Sperschneider J."/>
            <person name="Matny O."/>
            <person name="Nguyen-Phuc H."/>
            <person name="Mago R."/>
            <person name="Raley C."/>
            <person name="Miller M.E."/>
            <person name="Silverstein K.A.T."/>
            <person name="Henningsen E."/>
            <person name="Hirsch C.D."/>
            <person name="Visser B."/>
            <person name="Pretorius Z.A."/>
            <person name="Steffenson B.J."/>
            <person name="Schwessinger B."/>
            <person name="Dodds P.N."/>
            <person name="Figueroa M."/>
        </authorList>
    </citation>
    <scope>NUCLEOTIDE SEQUENCE [LARGE SCALE GENOMIC DNA]</scope>
    <source>
        <strain evidence="1 2">Ug99</strain>
    </source>
</reference>
<name>A0A5B0Q160_PUCGR</name>
<dbReference type="Proteomes" id="UP000325313">
    <property type="component" value="Unassembled WGS sequence"/>
</dbReference>
<proteinExistence type="predicted"/>
<organism evidence="1 2">
    <name type="scientific">Puccinia graminis f. sp. tritici</name>
    <dbReference type="NCBI Taxonomy" id="56615"/>
    <lineage>
        <taxon>Eukaryota</taxon>
        <taxon>Fungi</taxon>
        <taxon>Dikarya</taxon>
        <taxon>Basidiomycota</taxon>
        <taxon>Pucciniomycotina</taxon>
        <taxon>Pucciniomycetes</taxon>
        <taxon>Pucciniales</taxon>
        <taxon>Pucciniaceae</taxon>
        <taxon>Puccinia</taxon>
    </lineage>
</organism>
<evidence type="ECO:0000313" key="1">
    <source>
        <dbReference type="EMBL" id="KAA1106951.1"/>
    </source>
</evidence>
<accession>A0A5B0Q160</accession>
<evidence type="ECO:0000313" key="2">
    <source>
        <dbReference type="Proteomes" id="UP000325313"/>
    </source>
</evidence>
<gene>
    <name evidence="1" type="ORF">PGTUg99_014926</name>
</gene>
<protein>
    <submittedName>
        <fullName evidence="1">Uncharacterized protein</fullName>
    </submittedName>
</protein>